<keyword evidence="4" id="KW-0804">Transcription</keyword>
<evidence type="ECO:0000259" key="5">
    <source>
        <dbReference type="PROSITE" id="PS50931"/>
    </source>
</evidence>
<evidence type="ECO:0000256" key="4">
    <source>
        <dbReference type="ARBA" id="ARBA00023163"/>
    </source>
</evidence>
<proteinExistence type="inferred from homology"/>
<keyword evidence="3" id="KW-0238">DNA-binding</keyword>
<keyword evidence="2" id="KW-0805">Transcription regulation</keyword>
<keyword evidence="7" id="KW-1185">Reference proteome</keyword>
<sequence length="298" mass="32675">MTLKQLEAFYWAATCASFAVAAQRVHLSLSSLSKRIGELEESLGEQLFDRTGHRAVLTEAGSRLVPRVRELLSAADQLRLDVGHRTGLRGTCRFGVGELTALTWLPRLVRRMQQEHPALAVEPYVNYGEILEQRVEAGELDFAVIAGRSSRSTVASQPIAQARFVWCGATAVVGRARRLTPALLARWSLVTLPAGAGSTRIVGDWLDTQRAEAAQRITCNHWGAVAGMLVEGVGVGLLPQGWAQALQRRGLLRQLRCDPDLAPLQYSFQWRRDDTRPLVAAMKQLTAHAADFSAGALF</sequence>
<evidence type="ECO:0000313" key="6">
    <source>
        <dbReference type="EMBL" id="MCM5681273.1"/>
    </source>
</evidence>
<evidence type="ECO:0000256" key="2">
    <source>
        <dbReference type="ARBA" id="ARBA00023015"/>
    </source>
</evidence>
<accession>A0ABT0YTV2</accession>
<dbReference type="PROSITE" id="PS50931">
    <property type="entry name" value="HTH_LYSR"/>
    <property type="match status" value="1"/>
</dbReference>
<comment type="caution">
    <text evidence="6">The sequence shown here is derived from an EMBL/GenBank/DDBJ whole genome shotgun (WGS) entry which is preliminary data.</text>
</comment>
<dbReference type="SUPFAM" id="SSF53850">
    <property type="entry name" value="Periplasmic binding protein-like II"/>
    <property type="match status" value="1"/>
</dbReference>
<dbReference type="PANTHER" id="PTHR30126">
    <property type="entry name" value="HTH-TYPE TRANSCRIPTIONAL REGULATOR"/>
    <property type="match status" value="1"/>
</dbReference>
<dbReference type="Proteomes" id="UP001165541">
    <property type="component" value="Unassembled WGS sequence"/>
</dbReference>
<dbReference type="InterPro" id="IPR036388">
    <property type="entry name" value="WH-like_DNA-bd_sf"/>
</dbReference>
<dbReference type="SUPFAM" id="SSF46785">
    <property type="entry name" value="Winged helix' DNA-binding domain"/>
    <property type="match status" value="1"/>
</dbReference>
<evidence type="ECO:0000256" key="3">
    <source>
        <dbReference type="ARBA" id="ARBA00023125"/>
    </source>
</evidence>
<reference evidence="6" key="1">
    <citation type="submission" date="2022-05" db="EMBL/GenBank/DDBJ databases">
        <title>Schlegelella sp. nov., isolated from mangrove soil.</title>
        <authorList>
            <person name="Liu Y."/>
            <person name="Ge X."/>
            <person name="Liu W."/>
        </authorList>
    </citation>
    <scope>NUCLEOTIDE SEQUENCE</scope>
    <source>
        <strain evidence="6">S2-27</strain>
    </source>
</reference>
<dbReference type="Gene3D" id="3.40.190.10">
    <property type="entry name" value="Periplasmic binding protein-like II"/>
    <property type="match status" value="2"/>
</dbReference>
<dbReference type="CDD" id="cd05466">
    <property type="entry name" value="PBP2_LTTR_substrate"/>
    <property type="match status" value="1"/>
</dbReference>
<dbReference type="InterPro" id="IPR036390">
    <property type="entry name" value="WH_DNA-bd_sf"/>
</dbReference>
<gene>
    <name evidence="6" type="ORF">M8A51_17240</name>
</gene>
<dbReference type="RefSeq" id="WP_251779760.1">
    <property type="nucleotide sequence ID" value="NZ_JAMKFE010000011.1"/>
</dbReference>
<dbReference type="InterPro" id="IPR005119">
    <property type="entry name" value="LysR_subst-bd"/>
</dbReference>
<evidence type="ECO:0000256" key="1">
    <source>
        <dbReference type="ARBA" id="ARBA00009437"/>
    </source>
</evidence>
<feature type="domain" description="HTH lysR-type" evidence="5">
    <location>
        <begin position="1"/>
        <end position="58"/>
    </location>
</feature>
<evidence type="ECO:0000313" key="7">
    <source>
        <dbReference type="Proteomes" id="UP001165541"/>
    </source>
</evidence>
<protein>
    <submittedName>
        <fullName evidence="6">LysR family transcriptional regulator</fullName>
    </submittedName>
</protein>
<organism evidence="6 7">
    <name type="scientific">Caldimonas mangrovi</name>
    <dbReference type="NCBI Taxonomy" id="2944811"/>
    <lineage>
        <taxon>Bacteria</taxon>
        <taxon>Pseudomonadati</taxon>
        <taxon>Pseudomonadota</taxon>
        <taxon>Betaproteobacteria</taxon>
        <taxon>Burkholderiales</taxon>
        <taxon>Sphaerotilaceae</taxon>
        <taxon>Caldimonas</taxon>
    </lineage>
</organism>
<comment type="similarity">
    <text evidence="1">Belongs to the LysR transcriptional regulatory family.</text>
</comment>
<dbReference type="PANTHER" id="PTHR30126:SF94">
    <property type="entry name" value="LYSR FAMILY TRANSCRIPTIONAL REGULATOR"/>
    <property type="match status" value="1"/>
</dbReference>
<dbReference type="Pfam" id="PF03466">
    <property type="entry name" value="LysR_substrate"/>
    <property type="match status" value="1"/>
</dbReference>
<dbReference type="Gene3D" id="1.10.10.10">
    <property type="entry name" value="Winged helix-like DNA-binding domain superfamily/Winged helix DNA-binding domain"/>
    <property type="match status" value="1"/>
</dbReference>
<name>A0ABT0YTV2_9BURK</name>
<dbReference type="Pfam" id="PF00126">
    <property type="entry name" value="HTH_1"/>
    <property type="match status" value="1"/>
</dbReference>
<dbReference type="EMBL" id="JAMKFE010000011">
    <property type="protein sequence ID" value="MCM5681273.1"/>
    <property type="molecule type" value="Genomic_DNA"/>
</dbReference>
<dbReference type="InterPro" id="IPR000847">
    <property type="entry name" value="LysR_HTH_N"/>
</dbReference>